<feature type="compositionally biased region" description="Acidic residues" evidence="1">
    <location>
        <begin position="1"/>
        <end position="12"/>
    </location>
</feature>
<proteinExistence type="predicted"/>
<dbReference type="RefSeq" id="WP_006166325.1">
    <property type="nucleotide sequence ID" value="NZ_AOIN01000035.1"/>
</dbReference>
<keyword evidence="3" id="KW-1185">Reference proteome</keyword>
<comment type="caution">
    <text evidence="2">The sequence shown here is derived from an EMBL/GenBank/DDBJ whole genome shotgun (WGS) entry which is preliminary data.</text>
</comment>
<dbReference type="PATRIC" id="fig|1227492.4.peg.925"/>
<organism evidence="2 3">
    <name type="scientific">Natrialba chahannaoensis JCM 10990</name>
    <dbReference type="NCBI Taxonomy" id="1227492"/>
    <lineage>
        <taxon>Archaea</taxon>
        <taxon>Methanobacteriati</taxon>
        <taxon>Methanobacteriota</taxon>
        <taxon>Stenosarchaea group</taxon>
        <taxon>Halobacteria</taxon>
        <taxon>Halobacteriales</taxon>
        <taxon>Natrialbaceae</taxon>
        <taxon>Natrialba</taxon>
    </lineage>
</organism>
<dbReference type="Pfam" id="PF24113">
    <property type="entry name" value="DUF7387"/>
    <property type="match status" value="1"/>
</dbReference>
<dbReference type="EMBL" id="AOIN01000035">
    <property type="protein sequence ID" value="ELZ02947.1"/>
    <property type="molecule type" value="Genomic_DNA"/>
</dbReference>
<dbReference type="OrthoDB" id="201961at2157"/>
<dbReference type="AlphaFoldDB" id="M0AX93"/>
<evidence type="ECO:0000256" key="1">
    <source>
        <dbReference type="SAM" id="MobiDB-lite"/>
    </source>
</evidence>
<reference evidence="2 3" key="1">
    <citation type="journal article" date="2014" name="PLoS Genet.">
        <title>Phylogenetically driven sequencing of extremely halophilic archaea reveals strategies for static and dynamic osmo-response.</title>
        <authorList>
            <person name="Becker E.A."/>
            <person name="Seitzer P.M."/>
            <person name="Tritt A."/>
            <person name="Larsen D."/>
            <person name="Krusor M."/>
            <person name="Yao A.I."/>
            <person name="Wu D."/>
            <person name="Madern D."/>
            <person name="Eisen J.A."/>
            <person name="Darling A.E."/>
            <person name="Facciotti M.T."/>
        </authorList>
    </citation>
    <scope>NUCLEOTIDE SEQUENCE [LARGE SCALE GENOMIC DNA]</scope>
    <source>
        <strain evidence="2 3">JCM 10990</strain>
    </source>
</reference>
<dbReference type="InterPro" id="IPR055811">
    <property type="entry name" value="DUF7387"/>
</dbReference>
<evidence type="ECO:0008006" key="4">
    <source>
        <dbReference type="Google" id="ProtNLM"/>
    </source>
</evidence>
<evidence type="ECO:0000313" key="3">
    <source>
        <dbReference type="Proteomes" id="UP000011693"/>
    </source>
</evidence>
<gene>
    <name evidence="2" type="ORF">C482_04801</name>
</gene>
<evidence type="ECO:0000313" key="2">
    <source>
        <dbReference type="EMBL" id="ELZ02947.1"/>
    </source>
</evidence>
<sequence length="89" mass="9781">MPSDADSDADADADTHTERELTVDLSAYDELRDETVSLRVNENGLYIADHEESGVSSQGQSEEIAIENLQEAVSTYRDGQSDDTGDDWL</sequence>
<dbReference type="STRING" id="1227492.C482_04801"/>
<protein>
    <recommendedName>
        <fullName evidence="4">HicB family protein</fullName>
    </recommendedName>
</protein>
<name>M0AX93_9EURY</name>
<feature type="region of interest" description="Disordered" evidence="1">
    <location>
        <begin position="1"/>
        <end position="21"/>
    </location>
</feature>
<accession>M0AX93</accession>
<dbReference type="Proteomes" id="UP000011693">
    <property type="component" value="Unassembled WGS sequence"/>
</dbReference>